<evidence type="ECO:0000313" key="10">
    <source>
        <dbReference type="Proteomes" id="UP000095431"/>
    </source>
</evidence>
<evidence type="ECO:0000313" key="9">
    <source>
        <dbReference type="EMBL" id="CUO06779.1"/>
    </source>
</evidence>
<keyword evidence="4 7" id="KW-0812">Transmembrane</keyword>
<evidence type="ECO:0000256" key="2">
    <source>
        <dbReference type="ARBA" id="ARBA00022448"/>
    </source>
</evidence>
<dbReference type="PANTHER" id="PTHR30193">
    <property type="entry name" value="ABC TRANSPORTER PERMEASE PROTEIN"/>
    <property type="match status" value="1"/>
</dbReference>
<dbReference type="GO" id="GO:0055085">
    <property type="term" value="P:transmembrane transport"/>
    <property type="evidence" value="ECO:0007669"/>
    <property type="project" value="InterPro"/>
</dbReference>
<proteinExistence type="inferred from homology"/>
<dbReference type="EMBL" id="CYZN01000010">
    <property type="protein sequence ID" value="CUO06779.1"/>
    <property type="molecule type" value="Genomic_DNA"/>
</dbReference>
<evidence type="ECO:0000256" key="6">
    <source>
        <dbReference type="ARBA" id="ARBA00023136"/>
    </source>
</evidence>
<gene>
    <name evidence="9" type="primary">ugpA_5</name>
    <name evidence="9" type="ORF">ERS852478_01762</name>
</gene>
<keyword evidence="6 7" id="KW-0472">Membrane</keyword>
<evidence type="ECO:0000256" key="5">
    <source>
        <dbReference type="ARBA" id="ARBA00022989"/>
    </source>
</evidence>
<dbReference type="InterPro" id="IPR051393">
    <property type="entry name" value="ABC_transporter_permease"/>
</dbReference>
<comment type="subcellular location">
    <subcellularLocation>
        <location evidence="1 7">Cell membrane</location>
        <topology evidence="1 7">Multi-pass membrane protein</topology>
    </subcellularLocation>
</comment>
<keyword evidence="2 7" id="KW-0813">Transport</keyword>
<dbReference type="AlphaFoldDB" id="A0A174C3C1"/>
<dbReference type="InterPro" id="IPR035906">
    <property type="entry name" value="MetI-like_sf"/>
</dbReference>
<dbReference type="Pfam" id="PF00528">
    <property type="entry name" value="BPD_transp_1"/>
    <property type="match status" value="1"/>
</dbReference>
<accession>A0A174C3C1</accession>
<feature type="transmembrane region" description="Helical" evidence="7">
    <location>
        <begin position="121"/>
        <end position="142"/>
    </location>
</feature>
<dbReference type="PANTHER" id="PTHR30193:SF37">
    <property type="entry name" value="INNER MEMBRANE ABC TRANSPORTER PERMEASE PROTEIN YCJO"/>
    <property type="match status" value="1"/>
</dbReference>
<name>A0A174C3C1_9FIRM</name>
<keyword evidence="5 7" id="KW-1133">Transmembrane helix</keyword>
<evidence type="ECO:0000256" key="4">
    <source>
        <dbReference type="ARBA" id="ARBA00022692"/>
    </source>
</evidence>
<dbReference type="GO" id="GO:0005886">
    <property type="term" value="C:plasma membrane"/>
    <property type="evidence" value="ECO:0007669"/>
    <property type="project" value="UniProtKB-SubCell"/>
</dbReference>
<dbReference type="CDD" id="cd06261">
    <property type="entry name" value="TM_PBP2"/>
    <property type="match status" value="1"/>
</dbReference>
<evidence type="ECO:0000259" key="8">
    <source>
        <dbReference type="PROSITE" id="PS50928"/>
    </source>
</evidence>
<dbReference type="InterPro" id="IPR000515">
    <property type="entry name" value="MetI-like"/>
</dbReference>
<feature type="transmembrane region" description="Helical" evidence="7">
    <location>
        <begin position="79"/>
        <end position="100"/>
    </location>
</feature>
<sequence>MTDLAKVQKKKRKINVAGYLFILPAMLFFCLYILYPIFFIVKNSLLKWATLSNMEFVGLENFIKVFQDSTFWVTMKNSILWIVVTVPVQAILGFFLAYAIEERIKSKKADGKAFSRTFYRTLFFIPVVTSVTVVAIMFSKIFQPYQGIIGHYLNSWFGMSPTINVLGNSKAALWGIMLANIWEWTGWSMIMYIGGISQISEDVKEAARIDGANTWQEIIYVYIPALGSVHKSLLMLGIIGSLQTYALIGVMTGGGPNHATEMPGTYIFMKGFTESQMGYACAISVAVLIFALVLTFIQVRFLGSGDFMKKGE</sequence>
<evidence type="ECO:0000256" key="3">
    <source>
        <dbReference type="ARBA" id="ARBA00022475"/>
    </source>
</evidence>
<organism evidence="9 10">
    <name type="scientific">Blautia wexlerae</name>
    <dbReference type="NCBI Taxonomy" id="418240"/>
    <lineage>
        <taxon>Bacteria</taxon>
        <taxon>Bacillati</taxon>
        <taxon>Bacillota</taxon>
        <taxon>Clostridia</taxon>
        <taxon>Lachnospirales</taxon>
        <taxon>Lachnospiraceae</taxon>
        <taxon>Blautia</taxon>
    </lineage>
</organism>
<comment type="similarity">
    <text evidence="7">Belongs to the binding-protein-dependent transport system permease family.</text>
</comment>
<reference evidence="9 10" key="1">
    <citation type="submission" date="2015-09" db="EMBL/GenBank/DDBJ databases">
        <authorList>
            <consortium name="Pathogen Informatics"/>
        </authorList>
    </citation>
    <scope>NUCLEOTIDE SEQUENCE [LARGE SCALE GENOMIC DNA]</scope>
    <source>
        <strain evidence="9 10">2789STDY5834863</strain>
    </source>
</reference>
<dbReference type="SUPFAM" id="SSF161098">
    <property type="entry name" value="MetI-like"/>
    <property type="match status" value="1"/>
</dbReference>
<feature type="transmembrane region" description="Helical" evidence="7">
    <location>
        <begin position="233"/>
        <end position="256"/>
    </location>
</feature>
<dbReference type="Gene3D" id="1.10.3720.10">
    <property type="entry name" value="MetI-like"/>
    <property type="match status" value="1"/>
</dbReference>
<protein>
    <submittedName>
        <fullName evidence="9">sn-glycerol-3-phosphate transport system permease protein ugpA</fullName>
    </submittedName>
</protein>
<keyword evidence="3" id="KW-1003">Cell membrane</keyword>
<evidence type="ECO:0000256" key="1">
    <source>
        <dbReference type="ARBA" id="ARBA00004651"/>
    </source>
</evidence>
<dbReference type="PROSITE" id="PS50928">
    <property type="entry name" value="ABC_TM1"/>
    <property type="match status" value="1"/>
</dbReference>
<dbReference type="Proteomes" id="UP000095431">
    <property type="component" value="Unassembled WGS sequence"/>
</dbReference>
<feature type="transmembrane region" description="Helical" evidence="7">
    <location>
        <begin position="16"/>
        <end position="41"/>
    </location>
</feature>
<feature type="domain" description="ABC transmembrane type-1" evidence="8">
    <location>
        <begin position="75"/>
        <end position="298"/>
    </location>
</feature>
<dbReference type="RefSeq" id="WP_055200238.1">
    <property type="nucleotide sequence ID" value="NZ_BTHH01000008.1"/>
</dbReference>
<feature type="transmembrane region" description="Helical" evidence="7">
    <location>
        <begin position="276"/>
        <end position="302"/>
    </location>
</feature>
<evidence type="ECO:0000256" key="7">
    <source>
        <dbReference type="RuleBase" id="RU363032"/>
    </source>
</evidence>